<dbReference type="SMART" id="SM00028">
    <property type="entry name" value="TPR"/>
    <property type="match status" value="6"/>
</dbReference>
<gene>
    <name evidence="3" type="ORF">GXP69_10040</name>
</gene>
<reference evidence="3 4" key="1">
    <citation type="submission" date="2020-02" db="EMBL/GenBank/DDBJ databases">
        <authorList>
            <person name="Kim M.K."/>
        </authorList>
    </citation>
    <scope>NUCLEOTIDE SEQUENCE [LARGE SCALE GENOMIC DNA]</scope>
    <source>
        <strain evidence="3 4">BT327</strain>
    </source>
</reference>
<keyword evidence="2" id="KW-0732">Signal</keyword>
<dbReference type="InterPro" id="IPR019734">
    <property type="entry name" value="TPR_rpt"/>
</dbReference>
<dbReference type="Pfam" id="PF13432">
    <property type="entry name" value="TPR_16"/>
    <property type="match status" value="1"/>
</dbReference>
<dbReference type="SUPFAM" id="SSF48452">
    <property type="entry name" value="TPR-like"/>
    <property type="match status" value="4"/>
</dbReference>
<dbReference type="GO" id="GO:0008237">
    <property type="term" value="F:metallopeptidase activity"/>
    <property type="evidence" value="ECO:0007669"/>
    <property type="project" value="InterPro"/>
</dbReference>
<feature type="chain" id="PRO_5025636023" evidence="2">
    <location>
        <begin position="25"/>
        <end position="954"/>
    </location>
</feature>
<dbReference type="Proteomes" id="UP000474777">
    <property type="component" value="Unassembled WGS sequence"/>
</dbReference>
<dbReference type="PROSITE" id="PS50005">
    <property type="entry name" value="TPR"/>
    <property type="match status" value="1"/>
</dbReference>
<evidence type="ECO:0000313" key="3">
    <source>
        <dbReference type="EMBL" id="NEM98034.1"/>
    </source>
</evidence>
<dbReference type="Gene3D" id="3.40.390.10">
    <property type="entry name" value="Collagenase (Catalytic Domain)"/>
    <property type="match status" value="1"/>
</dbReference>
<dbReference type="Gene3D" id="1.25.40.10">
    <property type="entry name" value="Tetratricopeptide repeat domain"/>
    <property type="match status" value="3"/>
</dbReference>
<name>A0A6B3LX82_9BACT</name>
<comment type="caution">
    <text evidence="3">The sequence shown here is derived from an EMBL/GenBank/DDBJ whole genome shotgun (WGS) entry which is preliminary data.</text>
</comment>
<accession>A0A6B3LX82</accession>
<keyword evidence="1" id="KW-0802">TPR repeat</keyword>
<sequence length="954" mass="108734">MMKLLSKHILLLTTTLTLALPAFAQHPDDIKAIREKLQQELQLARTANIAPAEKAEKLLELGLWQEAEQTIATAKPTVQTIVAKAKLAILNNEFEQAEKLVAQALKLQPESAEALLLKSKLQVQAWELEKAKATASQVLAKAPKHEATTIQVGRILMLQKKYDQALAQAKQVQQLNPKNADAYLLESDVHFWNQKPELAEKPLITSLTLNPFNPDARFNYGYAIWRRVDATQLNDMAAQWELALELNPLHYVTHWHWGNGHTNLTYADYAQPEDDKVRQALQQADKLIAQNKLQEALAVAAKVQQEYPTSVLPAMLRGSVYYMAFDMDRAQRLDSAQTIFQHILKRKKHYGPAHNALAAVIKQKQLPYLHNYDSLQQVIRTTTIKDPVNFARVFPDVTYYPGNEVQKMVWSQLYESIVYFPFLSRQNEKFVIPPLHHDLTIAMNSPFFRQATTFDNRQWMDIRGVGSGAAAIEYVVRGSYLERNVVLHEYVHQFHGRVFTDAENREVRRLYQNAMKENRTLDYYSANNEHEYLAQTYPAYFEPVKVHPLNHKSINTTADLKAKDPELYSFLDGLVKRQRAYLAGDKQAMASNWAEVYLNLSERELARRNYSQAAALLDTALTWDANYQPALIAYASINRAQHKYREAGNWLTKAETINPNYAPVYVARAELLEVMRRDGKLEQTDALKQQTELYRKALQLEDDLMTRATVTMDFARIYASYGHYPEAIILAESYVKDAPTVSTYLRDRRDEALAYAHWLKGTTGKAPESEAELARLVSLKPQNYTLRQQYADVLAAQGNYTKAYTTLEEVQRILSASGTPRASYMVRMADYQVGLGLKDSAKVTLQPLLNGRQRVGSDNYRLVSLLAQLGEPDKASELLRQQMRADTPAEEAERLTTVGIVWEVLNKPKMAEKSYRAALRENQYQYEARLLLADLLKSRGKNKKAKAILAETGI</sequence>
<proteinExistence type="predicted"/>
<evidence type="ECO:0000256" key="1">
    <source>
        <dbReference type="PROSITE-ProRule" id="PRU00339"/>
    </source>
</evidence>
<feature type="repeat" description="TPR" evidence="1">
    <location>
        <begin position="146"/>
        <end position="179"/>
    </location>
</feature>
<keyword evidence="4" id="KW-1185">Reference proteome</keyword>
<dbReference type="PANTHER" id="PTHR12558">
    <property type="entry name" value="CELL DIVISION CYCLE 16,23,27"/>
    <property type="match status" value="1"/>
</dbReference>
<evidence type="ECO:0000256" key="2">
    <source>
        <dbReference type="SAM" id="SignalP"/>
    </source>
</evidence>
<dbReference type="InterPro" id="IPR011990">
    <property type="entry name" value="TPR-like_helical_dom_sf"/>
</dbReference>
<evidence type="ECO:0000313" key="4">
    <source>
        <dbReference type="Proteomes" id="UP000474777"/>
    </source>
</evidence>
<organism evidence="3 4">
    <name type="scientific">Pontibacter burrus</name>
    <dbReference type="NCBI Taxonomy" id="2704466"/>
    <lineage>
        <taxon>Bacteria</taxon>
        <taxon>Pseudomonadati</taxon>
        <taxon>Bacteroidota</taxon>
        <taxon>Cytophagia</taxon>
        <taxon>Cytophagales</taxon>
        <taxon>Hymenobacteraceae</taxon>
        <taxon>Pontibacter</taxon>
    </lineage>
</organism>
<dbReference type="InterPro" id="IPR024079">
    <property type="entry name" value="MetalloPept_cat_dom_sf"/>
</dbReference>
<dbReference type="EMBL" id="JAAGWD010000004">
    <property type="protein sequence ID" value="NEM98034.1"/>
    <property type="molecule type" value="Genomic_DNA"/>
</dbReference>
<protein>
    <submittedName>
        <fullName evidence="3">Tetratricopeptide repeat protein</fullName>
    </submittedName>
</protein>
<dbReference type="SUPFAM" id="SSF55486">
    <property type="entry name" value="Metalloproteases ('zincins'), catalytic domain"/>
    <property type="match status" value="1"/>
</dbReference>
<dbReference type="GO" id="GO:0051301">
    <property type="term" value="P:cell division"/>
    <property type="evidence" value="ECO:0007669"/>
    <property type="project" value="TreeGrafter"/>
</dbReference>
<dbReference type="RefSeq" id="WP_163914934.1">
    <property type="nucleotide sequence ID" value="NZ_JAAGWD010000004.1"/>
</dbReference>
<dbReference type="PANTHER" id="PTHR12558:SF44">
    <property type="entry name" value="TETRATRICOPEPTIDE REPEAT-CONTAINING PROTEIN"/>
    <property type="match status" value="1"/>
</dbReference>
<dbReference type="AlphaFoldDB" id="A0A6B3LX82"/>
<feature type="signal peptide" evidence="2">
    <location>
        <begin position="1"/>
        <end position="24"/>
    </location>
</feature>